<evidence type="ECO:0000256" key="4">
    <source>
        <dbReference type="ARBA" id="ARBA00022741"/>
    </source>
</evidence>
<dbReference type="Proteomes" id="UP000054321">
    <property type="component" value="Unassembled WGS sequence"/>
</dbReference>
<accession>A0A0C3DJV5</accession>
<feature type="region of interest" description="Disordered" evidence="10">
    <location>
        <begin position="261"/>
        <end position="280"/>
    </location>
</feature>
<evidence type="ECO:0000256" key="10">
    <source>
        <dbReference type="SAM" id="MobiDB-lite"/>
    </source>
</evidence>
<evidence type="ECO:0000313" key="12">
    <source>
        <dbReference type="EMBL" id="KIN02253.1"/>
    </source>
</evidence>
<feature type="compositionally biased region" description="Basic and acidic residues" evidence="10">
    <location>
        <begin position="261"/>
        <end position="275"/>
    </location>
</feature>
<keyword evidence="4" id="KW-0547">Nucleotide-binding</keyword>
<evidence type="ECO:0000256" key="7">
    <source>
        <dbReference type="ARBA" id="ARBA00037982"/>
    </source>
</evidence>
<comment type="catalytic activity">
    <reaction evidence="9">
        <text>L-seryl-[protein] + ATP = O-phospho-L-seryl-[protein] + ADP + H(+)</text>
        <dbReference type="Rhea" id="RHEA:17989"/>
        <dbReference type="Rhea" id="RHEA-COMP:9863"/>
        <dbReference type="Rhea" id="RHEA-COMP:11604"/>
        <dbReference type="ChEBI" id="CHEBI:15378"/>
        <dbReference type="ChEBI" id="CHEBI:29999"/>
        <dbReference type="ChEBI" id="CHEBI:30616"/>
        <dbReference type="ChEBI" id="CHEBI:83421"/>
        <dbReference type="ChEBI" id="CHEBI:456216"/>
        <dbReference type="EC" id="2.7.11.1"/>
    </reaction>
</comment>
<reference evidence="13" key="2">
    <citation type="submission" date="2015-01" db="EMBL/GenBank/DDBJ databases">
        <title>Evolutionary Origins and Diversification of the Mycorrhizal Mutualists.</title>
        <authorList>
            <consortium name="DOE Joint Genome Institute"/>
            <consortium name="Mycorrhizal Genomics Consortium"/>
            <person name="Kohler A."/>
            <person name="Kuo A."/>
            <person name="Nagy L.G."/>
            <person name="Floudas D."/>
            <person name="Copeland A."/>
            <person name="Barry K.W."/>
            <person name="Cichocki N."/>
            <person name="Veneault-Fourrey C."/>
            <person name="LaButti K."/>
            <person name="Lindquist E.A."/>
            <person name="Lipzen A."/>
            <person name="Lundell T."/>
            <person name="Morin E."/>
            <person name="Murat C."/>
            <person name="Riley R."/>
            <person name="Ohm R."/>
            <person name="Sun H."/>
            <person name="Tunlid A."/>
            <person name="Henrissat B."/>
            <person name="Grigoriev I.V."/>
            <person name="Hibbett D.S."/>
            <person name="Martin F."/>
        </authorList>
    </citation>
    <scope>NUCLEOTIDE SEQUENCE [LARGE SCALE GENOMIC DNA]</scope>
    <source>
        <strain evidence="13">Zn</strain>
    </source>
</reference>
<organism evidence="12 13">
    <name type="scientific">Oidiodendron maius (strain Zn)</name>
    <dbReference type="NCBI Taxonomy" id="913774"/>
    <lineage>
        <taxon>Eukaryota</taxon>
        <taxon>Fungi</taxon>
        <taxon>Dikarya</taxon>
        <taxon>Ascomycota</taxon>
        <taxon>Pezizomycotina</taxon>
        <taxon>Leotiomycetes</taxon>
        <taxon>Leotiomycetes incertae sedis</taxon>
        <taxon>Myxotrichaceae</taxon>
        <taxon>Oidiodendron</taxon>
    </lineage>
</organism>
<comment type="catalytic activity">
    <reaction evidence="8">
        <text>L-threonyl-[protein] + ATP = O-phospho-L-threonyl-[protein] + ADP + H(+)</text>
        <dbReference type="Rhea" id="RHEA:46608"/>
        <dbReference type="Rhea" id="RHEA-COMP:11060"/>
        <dbReference type="Rhea" id="RHEA-COMP:11605"/>
        <dbReference type="ChEBI" id="CHEBI:15378"/>
        <dbReference type="ChEBI" id="CHEBI:30013"/>
        <dbReference type="ChEBI" id="CHEBI:30616"/>
        <dbReference type="ChEBI" id="CHEBI:61977"/>
        <dbReference type="ChEBI" id="CHEBI:456216"/>
        <dbReference type="EC" id="2.7.11.1"/>
    </reaction>
</comment>
<sequence length="686" mass="75969">MSLVPYSSRDSREVVLRHNDAIVIRDPQTQQLILRGAAPSFSDCPTCHRPFRSSSPERQATSPRRGSTPFISPEYFRMLHDANARTDIPPSSPIRRLVEPAITSVPSSPGGSVADAEFVASVPSPEAGHSIKKEAFSPNYFKRFFIEEKELGRGGRGVVLLVRHELDRVSLGQFACKRVPVGDDHAWLEKVLIEVQLLQGLSHPNLVSYRHVWLEDVQLSRFGPSVPCAFILQQYCNSGDLLHYIIGSGPAVTNTKERLKEQMRRRSKGQSERPGELNPSQRKLSFEEIYSFFKDITSGLAHLHASNYIHRDLKPSNCLLHRDGNEFRCLISDFGEVQPENVVRKSTGATGTISYCAPEVLKQDRLGNYGNFTTKSDIFSLGMILYFMCFGRLPYESTENIQEEFEDADLLRAEISSWSGFQDERRERPELPNQLYTFLKRLLSLDPAERPTAHEIIQAIQTEKGLDTPSRNRNGASGAISGRIIQPVDSPAPPGTPVHERAPPKRVRSGADIEDVPSPTKPSSSSSPGSQLAAETQMHNHSSESNGPRLRTPLLMPPPSTGLSAIQHRLAIYRHQGLFWLSENGETLQLIAGLGIFLVKTLSITQPCQPAAMKEVVWYPLMALAALELALRTKIGGKATTILAVTHAAVLWGAVRLGSGLCRERGLDGGWRWGEGAIENGERANS</sequence>
<dbReference type="CDD" id="cd00180">
    <property type="entry name" value="PKc"/>
    <property type="match status" value="1"/>
</dbReference>
<dbReference type="Gene3D" id="3.30.200.20">
    <property type="entry name" value="Phosphorylase Kinase, domain 1"/>
    <property type="match status" value="1"/>
</dbReference>
<keyword evidence="6" id="KW-0067">ATP-binding</keyword>
<dbReference type="Pfam" id="PF00069">
    <property type="entry name" value="Pkinase"/>
    <property type="match status" value="1"/>
</dbReference>
<dbReference type="OrthoDB" id="1405469at2759"/>
<keyword evidence="5" id="KW-0418">Kinase</keyword>
<feature type="compositionally biased region" description="Polar residues" evidence="10">
    <location>
        <begin position="52"/>
        <end position="65"/>
    </location>
</feature>
<feature type="region of interest" description="Disordered" evidence="10">
    <location>
        <begin position="45"/>
        <end position="68"/>
    </location>
</feature>
<dbReference type="Gene3D" id="1.10.510.10">
    <property type="entry name" value="Transferase(Phosphotransferase) domain 1"/>
    <property type="match status" value="1"/>
</dbReference>
<evidence type="ECO:0000256" key="3">
    <source>
        <dbReference type="ARBA" id="ARBA00022679"/>
    </source>
</evidence>
<dbReference type="InterPro" id="IPR011009">
    <property type="entry name" value="Kinase-like_dom_sf"/>
</dbReference>
<reference evidence="12 13" key="1">
    <citation type="submission" date="2014-04" db="EMBL/GenBank/DDBJ databases">
        <authorList>
            <consortium name="DOE Joint Genome Institute"/>
            <person name="Kuo A."/>
            <person name="Martino E."/>
            <person name="Perotto S."/>
            <person name="Kohler A."/>
            <person name="Nagy L.G."/>
            <person name="Floudas D."/>
            <person name="Copeland A."/>
            <person name="Barry K.W."/>
            <person name="Cichocki N."/>
            <person name="Veneault-Fourrey C."/>
            <person name="LaButti K."/>
            <person name="Lindquist E.A."/>
            <person name="Lipzen A."/>
            <person name="Lundell T."/>
            <person name="Morin E."/>
            <person name="Murat C."/>
            <person name="Sun H."/>
            <person name="Tunlid A."/>
            <person name="Henrissat B."/>
            <person name="Grigoriev I.V."/>
            <person name="Hibbett D.S."/>
            <person name="Martin F."/>
            <person name="Nordberg H.P."/>
            <person name="Cantor M.N."/>
            <person name="Hua S.X."/>
        </authorList>
    </citation>
    <scope>NUCLEOTIDE SEQUENCE [LARGE SCALE GENOMIC DNA]</scope>
    <source>
        <strain evidence="12 13">Zn</strain>
    </source>
</reference>
<feature type="compositionally biased region" description="Low complexity" evidence="10">
    <location>
        <begin position="517"/>
        <end position="530"/>
    </location>
</feature>
<dbReference type="AlphaFoldDB" id="A0A0C3DJV5"/>
<dbReference type="EC" id="2.7.11.1" evidence="1"/>
<evidence type="ECO:0000256" key="9">
    <source>
        <dbReference type="ARBA" id="ARBA00048679"/>
    </source>
</evidence>
<gene>
    <name evidence="12" type="ORF">OIDMADRAFT_103431</name>
</gene>
<evidence type="ECO:0000256" key="8">
    <source>
        <dbReference type="ARBA" id="ARBA00047899"/>
    </source>
</evidence>
<evidence type="ECO:0000313" key="13">
    <source>
        <dbReference type="Proteomes" id="UP000054321"/>
    </source>
</evidence>
<evidence type="ECO:0000256" key="6">
    <source>
        <dbReference type="ARBA" id="ARBA00022840"/>
    </source>
</evidence>
<dbReference type="GO" id="GO:0004674">
    <property type="term" value="F:protein serine/threonine kinase activity"/>
    <property type="evidence" value="ECO:0007669"/>
    <property type="project" value="UniProtKB-KW"/>
</dbReference>
<dbReference type="InterPro" id="IPR008271">
    <property type="entry name" value="Ser/Thr_kinase_AS"/>
</dbReference>
<dbReference type="HOGENOM" id="CLU_010228_0_1_1"/>
<dbReference type="PROSITE" id="PS00108">
    <property type="entry name" value="PROTEIN_KINASE_ST"/>
    <property type="match status" value="1"/>
</dbReference>
<dbReference type="EMBL" id="KN832875">
    <property type="protein sequence ID" value="KIN02253.1"/>
    <property type="molecule type" value="Genomic_DNA"/>
</dbReference>
<dbReference type="SMART" id="SM00220">
    <property type="entry name" value="S_TKc"/>
    <property type="match status" value="1"/>
</dbReference>
<dbReference type="STRING" id="913774.A0A0C3DJV5"/>
<dbReference type="InterPro" id="IPR050339">
    <property type="entry name" value="CC_SR_Kinase"/>
</dbReference>
<name>A0A0C3DJV5_OIDMZ</name>
<keyword evidence="13" id="KW-1185">Reference proteome</keyword>
<comment type="similarity">
    <text evidence="7">Belongs to the protein kinase superfamily. Ser/Thr protein kinase family. GCN2 subfamily.</text>
</comment>
<proteinExistence type="inferred from homology"/>
<dbReference type="FunFam" id="1.10.510.10:FF:000699">
    <property type="entry name" value="Probable serine/threonine-protein kinase iksA"/>
    <property type="match status" value="1"/>
</dbReference>
<dbReference type="PROSITE" id="PS50011">
    <property type="entry name" value="PROTEIN_KINASE_DOM"/>
    <property type="match status" value="1"/>
</dbReference>
<evidence type="ECO:0000256" key="1">
    <source>
        <dbReference type="ARBA" id="ARBA00012513"/>
    </source>
</evidence>
<dbReference type="InParanoid" id="A0A0C3DJV5"/>
<keyword evidence="2" id="KW-0723">Serine/threonine-protein kinase</keyword>
<evidence type="ECO:0000256" key="5">
    <source>
        <dbReference type="ARBA" id="ARBA00022777"/>
    </source>
</evidence>
<keyword evidence="3" id="KW-0808">Transferase</keyword>
<dbReference type="GO" id="GO:0005634">
    <property type="term" value="C:nucleus"/>
    <property type="evidence" value="ECO:0007669"/>
    <property type="project" value="TreeGrafter"/>
</dbReference>
<evidence type="ECO:0000259" key="11">
    <source>
        <dbReference type="PROSITE" id="PS50011"/>
    </source>
</evidence>
<dbReference type="SUPFAM" id="SSF56112">
    <property type="entry name" value="Protein kinase-like (PK-like)"/>
    <property type="match status" value="1"/>
</dbReference>
<feature type="domain" description="Protein kinase" evidence="11">
    <location>
        <begin position="145"/>
        <end position="466"/>
    </location>
</feature>
<dbReference type="PANTHER" id="PTHR11042:SF138">
    <property type="entry name" value="SERINE_THREONINE-PROTEIN KINASE IKS1-RELATED"/>
    <property type="match status" value="1"/>
</dbReference>
<dbReference type="GO" id="GO:0005737">
    <property type="term" value="C:cytoplasm"/>
    <property type="evidence" value="ECO:0007669"/>
    <property type="project" value="TreeGrafter"/>
</dbReference>
<protein>
    <recommendedName>
        <fullName evidence="1">non-specific serine/threonine protein kinase</fullName>
        <ecNumber evidence="1">2.7.11.1</ecNumber>
    </recommendedName>
</protein>
<evidence type="ECO:0000256" key="2">
    <source>
        <dbReference type="ARBA" id="ARBA00022527"/>
    </source>
</evidence>
<feature type="region of interest" description="Disordered" evidence="10">
    <location>
        <begin position="460"/>
        <end position="554"/>
    </location>
</feature>
<dbReference type="PANTHER" id="PTHR11042">
    <property type="entry name" value="EUKARYOTIC TRANSLATION INITIATION FACTOR 2-ALPHA KINASE EIF2-ALPHA KINASE -RELATED"/>
    <property type="match status" value="1"/>
</dbReference>
<dbReference type="FunFam" id="3.30.200.20:FF:000306">
    <property type="entry name" value="IKS protein kinase"/>
    <property type="match status" value="1"/>
</dbReference>
<dbReference type="GO" id="GO:0005524">
    <property type="term" value="F:ATP binding"/>
    <property type="evidence" value="ECO:0007669"/>
    <property type="project" value="UniProtKB-KW"/>
</dbReference>
<feature type="compositionally biased region" description="Polar residues" evidence="10">
    <location>
        <begin position="533"/>
        <end position="546"/>
    </location>
</feature>
<dbReference type="InterPro" id="IPR000719">
    <property type="entry name" value="Prot_kinase_dom"/>
</dbReference>